<comment type="caution">
    <text evidence="2">The sequence shown here is derived from an EMBL/GenBank/DDBJ whole genome shotgun (WGS) entry which is preliminary data.</text>
</comment>
<organism evidence="2">
    <name type="scientific">marine sediment metagenome</name>
    <dbReference type="NCBI Taxonomy" id="412755"/>
    <lineage>
        <taxon>unclassified sequences</taxon>
        <taxon>metagenomes</taxon>
        <taxon>ecological metagenomes</taxon>
    </lineage>
</organism>
<feature type="non-terminal residue" evidence="2">
    <location>
        <position position="23"/>
    </location>
</feature>
<accession>A0A0F9FZ77</accession>
<name>A0A0F9FZ77_9ZZZZ</name>
<dbReference type="AlphaFoldDB" id="A0A0F9FZ77"/>
<evidence type="ECO:0000313" key="2">
    <source>
        <dbReference type="EMBL" id="KKL56427.1"/>
    </source>
</evidence>
<protein>
    <submittedName>
        <fullName evidence="2">Uncharacterized protein</fullName>
    </submittedName>
</protein>
<gene>
    <name evidence="2" type="ORF">LCGC14_2245490</name>
</gene>
<sequence length="23" mass="2566">MANQDFTKGQQISLANPMTDHFA</sequence>
<proteinExistence type="predicted"/>
<feature type="region of interest" description="Disordered" evidence="1">
    <location>
        <begin position="1"/>
        <end position="23"/>
    </location>
</feature>
<feature type="compositionally biased region" description="Polar residues" evidence="1">
    <location>
        <begin position="1"/>
        <end position="16"/>
    </location>
</feature>
<evidence type="ECO:0000256" key="1">
    <source>
        <dbReference type="SAM" id="MobiDB-lite"/>
    </source>
</evidence>
<reference evidence="2" key="1">
    <citation type="journal article" date="2015" name="Nature">
        <title>Complex archaea that bridge the gap between prokaryotes and eukaryotes.</title>
        <authorList>
            <person name="Spang A."/>
            <person name="Saw J.H."/>
            <person name="Jorgensen S.L."/>
            <person name="Zaremba-Niedzwiedzka K."/>
            <person name="Martijn J."/>
            <person name="Lind A.E."/>
            <person name="van Eijk R."/>
            <person name="Schleper C."/>
            <person name="Guy L."/>
            <person name="Ettema T.J."/>
        </authorList>
    </citation>
    <scope>NUCLEOTIDE SEQUENCE</scope>
</reference>
<dbReference type="EMBL" id="LAZR01030498">
    <property type="protein sequence ID" value="KKL56427.1"/>
    <property type="molecule type" value="Genomic_DNA"/>
</dbReference>